<dbReference type="EC" id="3.5.4.26" evidence="13"/>
<feature type="binding site" evidence="15">
    <location>
        <begin position="297"/>
        <end position="303"/>
    </location>
    <ligand>
        <name>NADP(+)</name>
        <dbReference type="ChEBI" id="CHEBI:58349"/>
    </ligand>
</feature>
<organism evidence="18 19">
    <name type="scientific">Novipirellula aureliae</name>
    <dbReference type="NCBI Taxonomy" id="2527966"/>
    <lineage>
        <taxon>Bacteria</taxon>
        <taxon>Pseudomonadati</taxon>
        <taxon>Planctomycetota</taxon>
        <taxon>Planctomycetia</taxon>
        <taxon>Pirellulales</taxon>
        <taxon>Pirellulaceae</taxon>
        <taxon>Novipirellula</taxon>
    </lineage>
</organism>
<dbReference type="GO" id="GO:0009231">
    <property type="term" value="P:riboflavin biosynthetic process"/>
    <property type="evidence" value="ECO:0007669"/>
    <property type="project" value="UniProtKB-UniPathway"/>
</dbReference>
<dbReference type="InterPro" id="IPR024072">
    <property type="entry name" value="DHFR-like_dom_sf"/>
</dbReference>
<feature type="binding site" evidence="16">
    <location>
        <position position="72"/>
    </location>
    <ligand>
        <name>Zn(2+)</name>
        <dbReference type="ChEBI" id="CHEBI:29105"/>
        <note>catalytic</note>
    </ligand>
</feature>
<dbReference type="SUPFAM" id="SSF53927">
    <property type="entry name" value="Cytidine deaminase-like"/>
    <property type="match status" value="1"/>
</dbReference>
<feature type="binding site" evidence="16">
    <location>
        <position position="81"/>
    </location>
    <ligand>
        <name>Zn(2+)</name>
        <dbReference type="ChEBI" id="CHEBI:29105"/>
        <note>catalytic</note>
    </ligand>
</feature>
<feature type="binding site" evidence="15">
    <location>
        <position position="193"/>
    </location>
    <ligand>
        <name>NADP(+)</name>
        <dbReference type="ChEBI" id="CHEBI:58349"/>
    </ligand>
</feature>
<dbReference type="GO" id="GO:0008835">
    <property type="term" value="F:diaminohydroxyphosphoribosylaminopyrimidine deaminase activity"/>
    <property type="evidence" value="ECO:0007669"/>
    <property type="project" value="UniProtKB-EC"/>
</dbReference>
<dbReference type="PANTHER" id="PTHR38011:SF7">
    <property type="entry name" value="2,5-DIAMINO-6-RIBOSYLAMINO-4(3H)-PYRIMIDINONE 5'-PHOSPHATE REDUCTASE"/>
    <property type="match status" value="1"/>
</dbReference>
<evidence type="ECO:0000256" key="9">
    <source>
        <dbReference type="ARBA" id="ARBA00022833"/>
    </source>
</evidence>
<sequence>MRQALNLARQGLGFVEPNPMVGCLLVRDGAVIGQGYHESYGGPHAEVNALESCRRANHDPNGATAYVTLEPCCHFGKTPPCTRALIEAGVARVVVAMADPFSEVNGGGLAELNAAGIETATGILEDQARELNAAYLKRVTAKKPWCIAKWAMTVDGRIATTLGQSQWITGETSRADVHRLRARCDAIVVGMQTVIADDPLLTARLATNNTKAQRTATRIVFCTQRLPPIESKLVQSAKQIPLLLIVSMAIENARLEQLETLGATVYRCHSSDRLQMVSEAMEYLGSLGMTNVMLEGGGELISSFVNSGEVDEYHVYIGAKVFGGRTAPGPIGGTGFPTLDEAAAVQLISLDRMDQDVKLVYRKSRQEAPTDKRSQ</sequence>
<feature type="domain" description="CMP/dCMP-type deaminase" evidence="17">
    <location>
        <begin position="1"/>
        <end position="120"/>
    </location>
</feature>
<dbReference type="OrthoDB" id="9800865at2"/>
<name>A0A5C6DBP8_9BACT</name>
<dbReference type="InterPro" id="IPR002125">
    <property type="entry name" value="CMP_dCMP_dom"/>
</dbReference>
<keyword evidence="12" id="KW-0511">Multifunctional enzyme</keyword>
<dbReference type="PROSITE" id="PS00903">
    <property type="entry name" value="CYT_DCMP_DEAMINASES_1"/>
    <property type="match status" value="1"/>
</dbReference>
<dbReference type="EC" id="1.1.1.193" evidence="13"/>
<comment type="catalytic activity">
    <reaction evidence="13">
        <text>5-amino-6-(5-phospho-D-ribitylamino)uracil + NADP(+) = 5-amino-6-(5-phospho-D-ribosylamino)uracil + NADPH + H(+)</text>
        <dbReference type="Rhea" id="RHEA:17845"/>
        <dbReference type="ChEBI" id="CHEBI:15378"/>
        <dbReference type="ChEBI" id="CHEBI:57783"/>
        <dbReference type="ChEBI" id="CHEBI:58349"/>
        <dbReference type="ChEBI" id="CHEBI:58421"/>
        <dbReference type="ChEBI" id="CHEBI:58453"/>
        <dbReference type="EC" id="1.1.1.193"/>
    </reaction>
</comment>
<evidence type="ECO:0000256" key="10">
    <source>
        <dbReference type="ARBA" id="ARBA00022857"/>
    </source>
</evidence>
<evidence type="ECO:0000313" key="19">
    <source>
        <dbReference type="Proteomes" id="UP000315471"/>
    </source>
</evidence>
<comment type="function">
    <text evidence="1 13">Converts 2,5-diamino-6-(ribosylamino)-4(3h)-pyrimidinone 5'-phosphate into 5-amino-6-(ribosylamino)-2,4(1h,3h)-pyrimidinedione 5'-phosphate.</text>
</comment>
<keyword evidence="9 13" id="KW-0862">Zinc</keyword>
<dbReference type="InterPro" id="IPR016192">
    <property type="entry name" value="APOBEC/CMP_deaminase_Zn-bd"/>
</dbReference>
<comment type="similarity">
    <text evidence="4 13">In the N-terminal section; belongs to the cytidine and deoxycytidylate deaminase family.</text>
</comment>
<comment type="pathway">
    <text evidence="3 13">Cofactor biosynthesis; riboflavin biosynthesis; 5-amino-6-(D-ribitylamino)uracil from GTP: step 3/4.</text>
</comment>
<feature type="binding site" evidence="15">
    <location>
        <position position="197"/>
    </location>
    <ligand>
        <name>NADP(+)</name>
        <dbReference type="ChEBI" id="CHEBI:58349"/>
    </ligand>
</feature>
<evidence type="ECO:0000256" key="6">
    <source>
        <dbReference type="ARBA" id="ARBA00022619"/>
    </source>
</evidence>
<evidence type="ECO:0000256" key="14">
    <source>
        <dbReference type="PIRSR" id="PIRSR006769-1"/>
    </source>
</evidence>
<feature type="binding site" evidence="15">
    <location>
        <position position="295"/>
    </location>
    <ligand>
        <name>substrate</name>
    </ligand>
</feature>
<dbReference type="InterPro" id="IPR011549">
    <property type="entry name" value="RibD_C"/>
</dbReference>
<keyword evidence="7 13" id="KW-0479">Metal-binding</keyword>
<comment type="pathway">
    <text evidence="2 13">Cofactor biosynthesis; riboflavin biosynthesis; 5-amino-6-(D-ribitylamino)uracil from GTP: step 2/4.</text>
</comment>
<dbReference type="GO" id="GO:0050661">
    <property type="term" value="F:NADP binding"/>
    <property type="evidence" value="ECO:0007669"/>
    <property type="project" value="InterPro"/>
</dbReference>
<evidence type="ECO:0000256" key="3">
    <source>
        <dbReference type="ARBA" id="ARBA00004910"/>
    </source>
</evidence>
<feature type="binding site" evidence="15">
    <location>
        <position position="204"/>
    </location>
    <ligand>
        <name>substrate</name>
    </ligand>
</feature>
<dbReference type="InterPro" id="IPR016193">
    <property type="entry name" value="Cytidine_deaminase-like"/>
</dbReference>
<keyword evidence="10 13" id="KW-0521">NADP</keyword>
<evidence type="ECO:0000313" key="18">
    <source>
        <dbReference type="EMBL" id="TWU34128.1"/>
    </source>
</evidence>
<dbReference type="PROSITE" id="PS51747">
    <property type="entry name" value="CYT_DCMP_DEAMINASES_2"/>
    <property type="match status" value="1"/>
</dbReference>
<feature type="binding site" evidence="15">
    <location>
        <position position="201"/>
    </location>
    <ligand>
        <name>substrate</name>
    </ligand>
</feature>
<keyword evidence="11 13" id="KW-0560">Oxidoreductase</keyword>
<feature type="binding site" evidence="15">
    <location>
        <position position="151"/>
    </location>
    <ligand>
        <name>NADP(+)</name>
        <dbReference type="ChEBI" id="CHEBI:58349"/>
    </ligand>
</feature>
<evidence type="ECO:0000259" key="17">
    <source>
        <dbReference type="PROSITE" id="PS51747"/>
    </source>
</evidence>
<evidence type="ECO:0000256" key="8">
    <source>
        <dbReference type="ARBA" id="ARBA00022801"/>
    </source>
</evidence>
<feature type="binding site" evidence="15">
    <location>
        <position position="223"/>
    </location>
    <ligand>
        <name>NADP(+)</name>
        <dbReference type="ChEBI" id="CHEBI:58349"/>
    </ligand>
</feature>
<dbReference type="UniPathway" id="UPA00275">
    <property type="reaction ID" value="UER00401"/>
</dbReference>
<keyword evidence="6 13" id="KW-0686">Riboflavin biosynthesis</keyword>
<evidence type="ECO:0000256" key="13">
    <source>
        <dbReference type="PIRNR" id="PIRNR006769"/>
    </source>
</evidence>
<gene>
    <name evidence="18" type="primary">ribD</name>
    <name evidence="18" type="ORF">Q31b_55990</name>
</gene>
<dbReference type="Pfam" id="PF00383">
    <property type="entry name" value="dCMP_cyt_deam_1"/>
    <property type="match status" value="1"/>
</dbReference>
<dbReference type="SUPFAM" id="SSF53597">
    <property type="entry name" value="Dihydrofolate reductase-like"/>
    <property type="match status" value="1"/>
</dbReference>
<comment type="caution">
    <text evidence="18">The sequence shown here is derived from an EMBL/GenBank/DDBJ whole genome shotgun (WGS) entry which is preliminary data.</text>
</comment>
<dbReference type="PANTHER" id="PTHR38011">
    <property type="entry name" value="DIHYDROFOLATE REDUCTASE FAMILY PROTEIN (AFU_ORTHOLOGUE AFUA_8G06820)"/>
    <property type="match status" value="1"/>
</dbReference>
<dbReference type="InterPro" id="IPR004794">
    <property type="entry name" value="Eubact_RibD"/>
</dbReference>
<dbReference type="CDD" id="cd01284">
    <property type="entry name" value="Riboflavin_deaminase-reductase"/>
    <property type="match status" value="1"/>
</dbReference>
<evidence type="ECO:0000256" key="5">
    <source>
        <dbReference type="ARBA" id="ARBA00007417"/>
    </source>
</evidence>
<proteinExistence type="inferred from homology"/>
<evidence type="ECO:0000256" key="16">
    <source>
        <dbReference type="PIRSR" id="PIRSR006769-3"/>
    </source>
</evidence>
<dbReference type="GO" id="GO:0008270">
    <property type="term" value="F:zinc ion binding"/>
    <property type="evidence" value="ECO:0007669"/>
    <property type="project" value="InterPro"/>
</dbReference>
<dbReference type="GO" id="GO:0008703">
    <property type="term" value="F:5-amino-6-(5-phosphoribosylamino)uracil reductase activity"/>
    <property type="evidence" value="ECO:0007669"/>
    <property type="project" value="UniProtKB-EC"/>
</dbReference>
<evidence type="ECO:0000256" key="11">
    <source>
        <dbReference type="ARBA" id="ARBA00023002"/>
    </source>
</evidence>
<accession>A0A5C6DBP8</accession>
<protein>
    <recommendedName>
        <fullName evidence="13">Riboflavin biosynthesis protein RibD</fullName>
    </recommendedName>
    <domain>
        <recommendedName>
            <fullName evidence="13">Diaminohydroxyphosphoribosylaminopyrimidine deaminase</fullName>
            <shortName evidence="13">DRAP deaminase</shortName>
            <ecNumber evidence="13">3.5.4.26</ecNumber>
        </recommendedName>
        <alternativeName>
            <fullName evidence="13">Riboflavin-specific deaminase</fullName>
        </alternativeName>
    </domain>
    <domain>
        <recommendedName>
            <fullName evidence="13">5-amino-6-(5-phosphoribosylamino)uracil reductase</fullName>
            <ecNumber evidence="13">1.1.1.193</ecNumber>
        </recommendedName>
        <alternativeName>
            <fullName evidence="13">HTP reductase</fullName>
        </alternativeName>
    </domain>
</protein>
<dbReference type="InterPro" id="IPR050765">
    <property type="entry name" value="Riboflavin_Biosynth_HTPR"/>
</dbReference>
<dbReference type="PIRSF" id="PIRSF006769">
    <property type="entry name" value="RibD"/>
    <property type="match status" value="1"/>
</dbReference>
<dbReference type="Proteomes" id="UP000315471">
    <property type="component" value="Unassembled WGS sequence"/>
</dbReference>
<evidence type="ECO:0000256" key="15">
    <source>
        <dbReference type="PIRSR" id="PIRSR006769-2"/>
    </source>
</evidence>
<comment type="cofactor">
    <cofactor evidence="13 16">
        <name>Zn(2+)</name>
        <dbReference type="ChEBI" id="CHEBI:29105"/>
    </cofactor>
    <text evidence="13 16">Binds 1 zinc ion.</text>
</comment>
<evidence type="ECO:0000256" key="4">
    <source>
        <dbReference type="ARBA" id="ARBA00005259"/>
    </source>
</evidence>
<evidence type="ECO:0000256" key="12">
    <source>
        <dbReference type="ARBA" id="ARBA00023268"/>
    </source>
</evidence>
<reference evidence="18 19" key="1">
    <citation type="submission" date="2019-02" db="EMBL/GenBank/DDBJ databases">
        <title>Deep-cultivation of Planctomycetes and their phenomic and genomic characterization uncovers novel biology.</title>
        <authorList>
            <person name="Wiegand S."/>
            <person name="Jogler M."/>
            <person name="Boedeker C."/>
            <person name="Pinto D."/>
            <person name="Vollmers J."/>
            <person name="Rivas-Marin E."/>
            <person name="Kohn T."/>
            <person name="Peeters S.H."/>
            <person name="Heuer A."/>
            <person name="Rast P."/>
            <person name="Oberbeckmann S."/>
            <person name="Bunk B."/>
            <person name="Jeske O."/>
            <person name="Meyerdierks A."/>
            <person name="Storesund J.E."/>
            <person name="Kallscheuer N."/>
            <person name="Luecker S."/>
            <person name="Lage O.M."/>
            <person name="Pohl T."/>
            <person name="Merkel B.J."/>
            <person name="Hornburger P."/>
            <person name="Mueller R.-W."/>
            <person name="Bruemmer F."/>
            <person name="Labrenz M."/>
            <person name="Spormann A.M."/>
            <person name="Op Den Camp H."/>
            <person name="Overmann J."/>
            <person name="Amann R."/>
            <person name="Jetten M.S.M."/>
            <person name="Mascher T."/>
            <person name="Medema M.H."/>
            <person name="Devos D.P."/>
            <person name="Kaster A.-K."/>
            <person name="Ovreas L."/>
            <person name="Rohde M."/>
            <person name="Galperin M.Y."/>
            <person name="Jogler C."/>
        </authorList>
    </citation>
    <scope>NUCLEOTIDE SEQUENCE [LARGE SCALE GENOMIC DNA]</scope>
    <source>
        <strain evidence="18 19">Q31b</strain>
    </source>
</reference>
<evidence type="ECO:0000256" key="2">
    <source>
        <dbReference type="ARBA" id="ARBA00004882"/>
    </source>
</evidence>
<dbReference type="InterPro" id="IPR002734">
    <property type="entry name" value="RibDG_C"/>
</dbReference>
<dbReference type="FunFam" id="3.40.140.10:FF:000025">
    <property type="entry name" value="Riboflavin biosynthesis protein RibD"/>
    <property type="match status" value="1"/>
</dbReference>
<dbReference type="Gene3D" id="3.40.430.10">
    <property type="entry name" value="Dihydrofolate Reductase, subunit A"/>
    <property type="match status" value="1"/>
</dbReference>
<comment type="catalytic activity">
    <reaction evidence="13">
        <text>2,5-diamino-6-hydroxy-4-(5-phosphoribosylamino)-pyrimidine + H2O + H(+) = 5-amino-6-(5-phospho-D-ribosylamino)uracil + NH4(+)</text>
        <dbReference type="Rhea" id="RHEA:21868"/>
        <dbReference type="ChEBI" id="CHEBI:15377"/>
        <dbReference type="ChEBI" id="CHEBI:15378"/>
        <dbReference type="ChEBI" id="CHEBI:28938"/>
        <dbReference type="ChEBI" id="CHEBI:58453"/>
        <dbReference type="ChEBI" id="CHEBI:58614"/>
        <dbReference type="EC" id="3.5.4.26"/>
    </reaction>
</comment>
<dbReference type="Pfam" id="PF01872">
    <property type="entry name" value="RibD_C"/>
    <property type="match status" value="1"/>
</dbReference>
<feature type="binding site" evidence="15">
    <location>
        <position position="181"/>
    </location>
    <ligand>
        <name>substrate</name>
    </ligand>
</feature>
<keyword evidence="19" id="KW-1185">Reference proteome</keyword>
<feature type="binding site" evidence="15">
    <location>
        <position position="165"/>
    </location>
    <ligand>
        <name>substrate</name>
    </ligand>
</feature>
<evidence type="ECO:0000256" key="1">
    <source>
        <dbReference type="ARBA" id="ARBA00002151"/>
    </source>
</evidence>
<dbReference type="Gene3D" id="3.40.140.10">
    <property type="entry name" value="Cytidine Deaminase, domain 2"/>
    <property type="match status" value="1"/>
</dbReference>
<keyword evidence="8 13" id="KW-0378">Hydrolase</keyword>
<feature type="binding site" evidence="15">
    <location>
        <position position="167"/>
    </location>
    <ligand>
        <name>substrate</name>
    </ligand>
</feature>
<evidence type="ECO:0000256" key="7">
    <source>
        <dbReference type="ARBA" id="ARBA00022723"/>
    </source>
</evidence>
<feature type="active site" description="Proton donor" evidence="14">
    <location>
        <position position="46"/>
    </location>
</feature>
<feature type="binding site" evidence="16">
    <location>
        <position position="44"/>
    </location>
    <ligand>
        <name>Zn(2+)</name>
        <dbReference type="ChEBI" id="CHEBI:29105"/>
        <note>catalytic</note>
    </ligand>
</feature>
<dbReference type="NCBIfam" id="TIGR00326">
    <property type="entry name" value="eubact_ribD"/>
    <property type="match status" value="1"/>
</dbReference>
<dbReference type="EMBL" id="SJPY01000012">
    <property type="protein sequence ID" value="TWU34128.1"/>
    <property type="molecule type" value="Genomic_DNA"/>
</dbReference>
<dbReference type="NCBIfam" id="TIGR00227">
    <property type="entry name" value="ribD_Cterm"/>
    <property type="match status" value="1"/>
</dbReference>
<comment type="similarity">
    <text evidence="5 13">In the C-terminal section; belongs to the HTP reductase family.</text>
</comment>
<dbReference type="AlphaFoldDB" id="A0A5C6DBP8"/>